<dbReference type="EMBL" id="JAJSOF020000003">
    <property type="protein sequence ID" value="KAJ4449008.1"/>
    <property type="molecule type" value="Genomic_DNA"/>
</dbReference>
<dbReference type="PANTHER" id="PTHR10612:SF34">
    <property type="entry name" value="APOLIPOPROTEIN D"/>
    <property type="match status" value="1"/>
</dbReference>
<dbReference type="InterPro" id="IPR012674">
    <property type="entry name" value="Calycin"/>
</dbReference>
<evidence type="ECO:0000313" key="3">
    <source>
        <dbReference type="Proteomes" id="UP001148838"/>
    </source>
</evidence>
<protein>
    <submittedName>
        <fullName evidence="2">Uncharacterized protein</fullName>
    </submittedName>
</protein>
<dbReference type="SUPFAM" id="SSF50814">
    <property type="entry name" value="Lipocalins"/>
    <property type="match status" value="1"/>
</dbReference>
<dbReference type="Gene3D" id="2.40.128.20">
    <property type="match status" value="1"/>
</dbReference>
<comment type="caution">
    <text evidence="2">The sequence shown here is derived from an EMBL/GenBank/DDBJ whole genome shotgun (WGS) entry which is preliminary data.</text>
</comment>
<gene>
    <name evidence="2" type="ORF">ANN_00402</name>
</gene>
<reference evidence="2 3" key="1">
    <citation type="journal article" date="2022" name="Allergy">
        <title>Genome assembly and annotation of Periplaneta americana reveal a comprehensive cockroach allergen profile.</title>
        <authorList>
            <person name="Wang L."/>
            <person name="Xiong Q."/>
            <person name="Saelim N."/>
            <person name="Wang L."/>
            <person name="Nong W."/>
            <person name="Wan A.T."/>
            <person name="Shi M."/>
            <person name="Liu X."/>
            <person name="Cao Q."/>
            <person name="Hui J.H.L."/>
            <person name="Sookrung N."/>
            <person name="Leung T.F."/>
            <person name="Tungtrongchitr A."/>
            <person name="Tsui S.K.W."/>
        </authorList>
    </citation>
    <scope>NUCLEOTIDE SEQUENCE [LARGE SCALE GENOMIC DNA]</scope>
    <source>
        <strain evidence="2">PWHHKU_190912</strain>
    </source>
</reference>
<dbReference type="PANTHER" id="PTHR10612">
    <property type="entry name" value="APOLIPOPROTEIN D"/>
    <property type="match status" value="1"/>
</dbReference>
<accession>A0ABQ8TQP0</accession>
<keyword evidence="1" id="KW-0472">Membrane</keyword>
<proteinExistence type="predicted"/>
<organism evidence="2 3">
    <name type="scientific">Periplaneta americana</name>
    <name type="common">American cockroach</name>
    <name type="synonym">Blatta americana</name>
    <dbReference type="NCBI Taxonomy" id="6978"/>
    <lineage>
        <taxon>Eukaryota</taxon>
        <taxon>Metazoa</taxon>
        <taxon>Ecdysozoa</taxon>
        <taxon>Arthropoda</taxon>
        <taxon>Hexapoda</taxon>
        <taxon>Insecta</taxon>
        <taxon>Pterygota</taxon>
        <taxon>Neoptera</taxon>
        <taxon>Polyneoptera</taxon>
        <taxon>Dictyoptera</taxon>
        <taxon>Blattodea</taxon>
        <taxon>Blattoidea</taxon>
        <taxon>Blattidae</taxon>
        <taxon>Blattinae</taxon>
        <taxon>Periplaneta</taxon>
    </lineage>
</organism>
<name>A0ABQ8TQP0_PERAM</name>
<evidence type="ECO:0000256" key="1">
    <source>
        <dbReference type="SAM" id="Phobius"/>
    </source>
</evidence>
<keyword evidence="1" id="KW-0812">Transmembrane</keyword>
<keyword evidence="1" id="KW-1133">Transmembrane helix</keyword>
<keyword evidence="3" id="KW-1185">Reference proteome</keyword>
<feature type="transmembrane region" description="Helical" evidence="1">
    <location>
        <begin position="40"/>
        <end position="59"/>
    </location>
</feature>
<dbReference type="Proteomes" id="UP001148838">
    <property type="component" value="Unassembled WGS sequence"/>
</dbReference>
<evidence type="ECO:0000313" key="2">
    <source>
        <dbReference type="EMBL" id="KAJ4449008.1"/>
    </source>
</evidence>
<sequence length="353" mass="40185">MVNGIIVSGRRYQMIDDIKIYGSYEETKRKAENRKDWRKLGGVGMVLALVFLFAMRMLVSEAQVPFPGGCPTVKAMQDFDVLKFLGLWYEQKRYFAIFEAGGICVTANYTDKGNGAIKVNHTEYNTLALFTNQNFRSQFTVRLPWLVLLAQSLEFTVSRTPDLQRQSTELRTQVPQLRSTALELWASDAHTAADTLKSNSGLKAGFTATQDWLACCPTTTTTLLKSDSYNSITGTATLIDEGTLGVKFRSIGHVARMGESRNAYRVLVGRPEGKRPLGRPRHIWGDNIKMDLREVGYDDRDWINLAQNRDRWRAYVRVAMNLRKMKIVEKVQLCKMVELDVKVNMDMKLEDED</sequence>